<sequence length="347" mass="39676">MLLWSDVPLVQLWSLYFPKFDTILQPTLCFGGNSASLWYGFGTALVSLWYGSGSSRASVHIWFGFSLVRVSFQLRQLLWKVHVLQQTFYTMVVLWFGSGLAAVRHLLPWADNNLTLNVYGKYIINNTMGGHDMTYCYNFGQYSTSTTADEWVHGAGSMKKLVKAEPEHKLWVAAPQEKAWEWDNMLKVEVYKYLRPGPQCSDTWTSDLDLDAQTWTSMLRPGPRCSDLDLSSDTWTSDLDLDAQTWTSDLDLDVQIPGPQTWTSMFRYLDLRPGPRCSDTWTSDLDLDAQTWTSDLDLDVQIPGPQTWTSMLRPGPQTWTSMFRYLDLRPGPRSSILRPGPQDSDLH</sequence>
<proteinExistence type="predicted"/>
<name>A0A166RBG9_9AGAM</name>
<gene>
    <name evidence="1" type="ORF">FIBSPDRAFT_885984</name>
</gene>
<protein>
    <submittedName>
        <fullName evidence="1">Uncharacterized protein</fullName>
    </submittedName>
</protein>
<dbReference type="EMBL" id="KV417505">
    <property type="protein sequence ID" value="KZP28103.1"/>
    <property type="molecule type" value="Genomic_DNA"/>
</dbReference>
<dbReference type="AlphaFoldDB" id="A0A166RBG9"/>
<dbReference type="Proteomes" id="UP000076532">
    <property type="component" value="Unassembled WGS sequence"/>
</dbReference>
<evidence type="ECO:0000313" key="2">
    <source>
        <dbReference type="Proteomes" id="UP000076532"/>
    </source>
</evidence>
<evidence type="ECO:0000313" key="1">
    <source>
        <dbReference type="EMBL" id="KZP28103.1"/>
    </source>
</evidence>
<organism evidence="1 2">
    <name type="scientific">Athelia psychrophila</name>
    <dbReference type="NCBI Taxonomy" id="1759441"/>
    <lineage>
        <taxon>Eukaryota</taxon>
        <taxon>Fungi</taxon>
        <taxon>Dikarya</taxon>
        <taxon>Basidiomycota</taxon>
        <taxon>Agaricomycotina</taxon>
        <taxon>Agaricomycetes</taxon>
        <taxon>Agaricomycetidae</taxon>
        <taxon>Atheliales</taxon>
        <taxon>Atheliaceae</taxon>
        <taxon>Athelia</taxon>
    </lineage>
</organism>
<keyword evidence="2" id="KW-1185">Reference proteome</keyword>
<dbReference type="OrthoDB" id="10412791at2759"/>
<reference evidence="1 2" key="1">
    <citation type="journal article" date="2016" name="Mol. Biol. Evol.">
        <title>Comparative Genomics of Early-Diverging Mushroom-Forming Fungi Provides Insights into the Origins of Lignocellulose Decay Capabilities.</title>
        <authorList>
            <person name="Nagy L.G."/>
            <person name="Riley R."/>
            <person name="Tritt A."/>
            <person name="Adam C."/>
            <person name="Daum C."/>
            <person name="Floudas D."/>
            <person name="Sun H."/>
            <person name="Yadav J.S."/>
            <person name="Pangilinan J."/>
            <person name="Larsson K.H."/>
            <person name="Matsuura K."/>
            <person name="Barry K."/>
            <person name="Labutti K."/>
            <person name="Kuo R."/>
            <person name="Ohm R.A."/>
            <person name="Bhattacharya S.S."/>
            <person name="Shirouzu T."/>
            <person name="Yoshinaga Y."/>
            <person name="Martin F.M."/>
            <person name="Grigoriev I.V."/>
            <person name="Hibbett D.S."/>
        </authorList>
    </citation>
    <scope>NUCLEOTIDE SEQUENCE [LARGE SCALE GENOMIC DNA]</scope>
    <source>
        <strain evidence="1 2">CBS 109695</strain>
    </source>
</reference>
<accession>A0A166RBG9</accession>